<dbReference type="PANTHER" id="PTHR42784:SF1">
    <property type="entry name" value="PYRANOSE 2-OXIDASE"/>
    <property type="match status" value="1"/>
</dbReference>
<reference evidence="8 9" key="1">
    <citation type="submission" date="2019-09" db="EMBL/GenBank/DDBJ databases">
        <title>YIM 132180 draft genome.</title>
        <authorList>
            <person name="Zhang K."/>
        </authorList>
    </citation>
    <scope>NUCLEOTIDE SEQUENCE [LARGE SCALE GENOMIC DNA]</scope>
    <source>
        <strain evidence="8 9">YIM 132180</strain>
    </source>
</reference>
<name>A0A7V7PQD1_9HYPH</name>
<evidence type="ECO:0000256" key="3">
    <source>
        <dbReference type="ARBA" id="ARBA00022630"/>
    </source>
</evidence>
<dbReference type="AlphaFoldDB" id="A0A7V7PQD1"/>
<dbReference type="Pfam" id="PF05199">
    <property type="entry name" value="GMC_oxred_C"/>
    <property type="match status" value="1"/>
</dbReference>
<dbReference type="EMBL" id="VZDO01000005">
    <property type="protein sequence ID" value="KAB0680373.1"/>
    <property type="molecule type" value="Genomic_DNA"/>
</dbReference>
<dbReference type="InterPro" id="IPR051473">
    <property type="entry name" value="P2Ox-like"/>
</dbReference>
<evidence type="ECO:0000256" key="1">
    <source>
        <dbReference type="ARBA" id="ARBA00001974"/>
    </source>
</evidence>
<keyword evidence="5" id="KW-0560">Oxidoreductase</keyword>
<dbReference type="Proteomes" id="UP000432089">
    <property type="component" value="Unassembled WGS sequence"/>
</dbReference>
<dbReference type="RefSeq" id="WP_150969445.1">
    <property type="nucleotide sequence ID" value="NZ_VZDO01000005.1"/>
</dbReference>
<feature type="domain" description="Glucose-methanol-choline oxidoreductase C-terminal" evidence="7">
    <location>
        <begin position="403"/>
        <end position="525"/>
    </location>
</feature>
<proteinExistence type="inferred from homology"/>
<evidence type="ECO:0000313" key="9">
    <source>
        <dbReference type="Proteomes" id="UP000432089"/>
    </source>
</evidence>
<evidence type="ECO:0000256" key="5">
    <source>
        <dbReference type="ARBA" id="ARBA00023002"/>
    </source>
</evidence>
<evidence type="ECO:0000259" key="6">
    <source>
        <dbReference type="Pfam" id="PF01266"/>
    </source>
</evidence>
<organism evidence="8 9">
    <name type="scientific">Plantimonas leprariae</name>
    <dbReference type="NCBI Taxonomy" id="2615207"/>
    <lineage>
        <taxon>Bacteria</taxon>
        <taxon>Pseudomonadati</taxon>
        <taxon>Pseudomonadota</taxon>
        <taxon>Alphaproteobacteria</taxon>
        <taxon>Hyphomicrobiales</taxon>
        <taxon>Aurantimonadaceae</taxon>
        <taxon>Plantimonas</taxon>
    </lineage>
</organism>
<accession>A0A7V7PQD1</accession>
<dbReference type="SUPFAM" id="SSF51905">
    <property type="entry name" value="FAD/NAD(P)-binding domain"/>
    <property type="match status" value="1"/>
</dbReference>
<feature type="domain" description="FAD dependent oxidoreductase" evidence="6">
    <location>
        <begin position="15"/>
        <end position="229"/>
    </location>
</feature>
<evidence type="ECO:0000256" key="4">
    <source>
        <dbReference type="ARBA" id="ARBA00022827"/>
    </source>
</evidence>
<protein>
    <submittedName>
        <fullName evidence="8">GMC family oxidoreductase</fullName>
    </submittedName>
</protein>
<keyword evidence="9" id="KW-1185">Reference proteome</keyword>
<keyword evidence="3" id="KW-0285">Flavoprotein</keyword>
<keyword evidence="4" id="KW-0274">FAD</keyword>
<sequence length="543" mass="60165">MIHDGRGVSAKLDADICIVGAGPAGITLALELADTGLKIVLLESGGEVHDPETQSLYSALNVGIDYEALERTRSRLLGGSSNCWGGWCKPLDPLDFVERDWIPDSGWPFGSEELAEYYVRAHSYLHLGAFDYSEAAWIQELGRKKVATLPLDNSVLTNRLVQFSPPTRYGKAYRNRLSQSSTVNLVLWSNVCEIRPPERTGQPLEVDVQTLSGNRFKVEARSVVLAAGGIENARLLLLSRGSRNCGLGNEHDLVGRYFMDHPRIRSSTLRIANLRQHRRLYDCRLAKTRQRSGVNPNKIAAFIMPTPETQRERRLPNSRSYFFGRYSFEESRMFQAVTALRTHTISRRRFGQTQTVGTGALVKNLLSGMLASPQGALGVLDQAVNLPIASRRLTLETIIEPIPNRDSRISLADGKDRLGLNRVLVDWRLTEQDSRNIRSTTKLIASELVEAKIATYAPQSANDWDGGVAGCWHHMGTTRMHVDPRKGVVDANSKLHGSDHVYCVGSSVFPTAGSDCPTLTLVALAIRLADHFKRNMAKVLLQA</sequence>
<dbReference type="PANTHER" id="PTHR42784">
    <property type="entry name" value="PYRANOSE 2-OXIDASE"/>
    <property type="match status" value="1"/>
</dbReference>
<dbReference type="InterPro" id="IPR006076">
    <property type="entry name" value="FAD-dep_OxRdtase"/>
</dbReference>
<evidence type="ECO:0000313" key="8">
    <source>
        <dbReference type="EMBL" id="KAB0680373.1"/>
    </source>
</evidence>
<comment type="caution">
    <text evidence="8">The sequence shown here is derived from an EMBL/GenBank/DDBJ whole genome shotgun (WGS) entry which is preliminary data.</text>
</comment>
<dbReference type="Pfam" id="PF01266">
    <property type="entry name" value="DAO"/>
    <property type="match status" value="1"/>
</dbReference>
<evidence type="ECO:0000256" key="2">
    <source>
        <dbReference type="ARBA" id="ARBA00010790"/>
    </source>
</evidence>
<dbReference type="InterPro" id="IPR036188">
    <property type="entry name" value="FAD/NAD-bd_sf"/>
</dbReference>
<dbReference type="Gene3D" id="3.50.50.60">
    <property type="entry name" value="FAD/NAD(P)-binding domain"/>
    <property type="match status" value="2"/>
</dbReference>
<dbReference type="InterPro" id="IPR007867">
    <property type="entry name" value="GMC_OxRtase_C"/>
</dbReference>
<comment type="similarity">
    <text evidence="2">Belongs to the GMC oxidoreductase family.</text>
</comment>
<dbReference type="GO" id="GO:0016614">
    <property type="term" value="F:oxidoreductase activity, acting on CH-OH group of donors"/>
    <property type="evidence" value="ECO:0007669"/>
    <property type="project" value="InterPro"/>
</dbReference>
<gene>
    <name evidence="8" type="ORF">F6X38_09380</name>
</gene>
<evidence type="ECO:0000259" key="7">
    <source>
        <dbReference type="Pfam" id="PF05199"/>
    </source>
</evidence>
<comment type="cofactor">
    <cofactor evidence="1">
        <name>FAD</name>
        <dbReference type="ChEBI" id="CHEBI:57692"/>
    </cofactor>
</comment>